<evidence type="ECO:0000313" key="1">
    <source>
        <dbReference type="EMBL" id="CAG9532105.1"/>
    </source>
</evidence>
<dbReference type="EMBL" id="CAKAEH010000871">
    <property type="protein sequence ID" value="CAG9532105.1"/>
    <property type="molecule type" value="Genomic_DNA"/>
</dbReference>
<reference evidence="1" key="1">
    <citation type="submission" date="2021-09" db="EMBL/GenBank/DDBJ databases">
        <authorList>
            <consortium name="Pathogen Informatics"/>
        </authorList>
    </citation>
    <scope>NUCLEOTIDE SEQUENCE</scope>
</reference>
<dbReference type="AlphaFoldDB" id="A0A8J2LZV0"/>
<proteinExistence type="predicted"/>
<keyword evidence="2" id="KW-1185">Reference proteome</keyword>
<gene>
    <name evidence="1" type="ORF">CJOHNSTONI_LOCUS2446</name>
</gene>
<sequence length="37" mass="4270">MDCAVTITIDNDIIGDPDIECLDEEIRIFVKTRKIFN</sequence>
<evidence type="ECO:0000313" key="2">
    <source>
        <dbReference type="Proteomes" id="UP000746747"/>
    </source>
</evidence>
<protein>
    <submittedName>
        <fullName evidence="1">Uncharacterized protein</fullName>
    </submittedName>
</protein>
<organism evidence="1 2">
    <name type="scientific">Cercopithifilaria johnstoni</name>
    <dbReference type="NCBI Taxonomy" id="2874296"/>
    <lineage>
        <taxon>Eukaryota</taxon>
        <taxon>Metazoa</taxon>
        <taxon>Ecdysozoa</taxon>
        <taxon>Nematoda</taxon>
        <taxon>Chromadorea</taxon>
        <taxon>Rhabditida</taxon>
        <taxon>Spirurina</taxon>
        <taxon>Spiruromorpha</taxon>
        <taxon>Filarioidea</taxon>
        <taxon>Onchocercidae</taxon>
        <taxon>Cercopithifilaria</taxon>
    </lineage>
</organism>
<comment type="caution">
    <text evidence="1">The sequence shown here is derived from an EMBL/GenBank/DDBJ whole genome shotgun (WGS) entry which is preliminary data.</text>
</comment>
<name>A0A8J2LZV0_9BILA</name>
<accession>A0A8J2LZV0</accession>
<dbReference type="OrthoDB" id="5795247at2759"/>
<feature type="non-terminal residue" evidence="1">
    <location>
        <position position="37"/>
    </location>
</feature>
<dbReference type="Proteomes" id="UP000746747">
    <property type="component" value="Unassembled WGS sequence"/>
</dbReference>